<dbReference type="AlphaFoldDB" id="A0A2G8KI61"/>
<accession>A0A2G8KI61</accession>
<dbReference type="InterPro" id="IPR054109">
    <property type="entry name" value="UBA_8"/>
</dbReference>
<organism evidence="3 4">
    <name type="scientific">Stichopus japonicus</name>
    <name type="common">Sea cucumber</name>
    <dbReference type="NCBI Taxonomy" id="307972"/>
    <lineage>
        <taxon>Eukaryota</taxon>
        <taxon>Metazoa</taxon>
        <taxon>Echinodermata</taxon>
        <taxon>Eleutherozoa</taxon>
        <taxon>Echinozoa</taxon>
        <taxon>Holothuroidea</taxon>
        <taxon>Aspidochirotacea</taxon>
        <taxon>Aspidochirotida</taxon>
        <taxon>Stichopodidae</taxon>
        <taxon>Apostichopus</taxon>
    </lineage>
</organism>
<dbReference type="Pfam" id="PF22566">
    <property type="entry name" value="UBA_8"/>
    <property type="match status" value="1"/>
</dbReference>
<gene>
    <name evidence="3" type="ORF">BSL78_15452</name>
</gene>
<keyword evidence="4" id="KW-1185">Reference proteome</keyword>
<dbReference type="Gene3D" id="1.10.8.10">
    <property type="entry name" value="DNA helicase RuvA subunit, C-terminal domain"/>
    <property type="match status" value="1"/>
</dbReference>
<comment type="caution">
    <text evidence="3">The sequence shown here is derived from an EMBL/GenBank/DDBJ whole genome shotgun (WGS) entry which is preliminary data.</text>
</comment>
<sequence>MDSLKQQVMINQFVMAAGCVPDQARQLLQKAHWQFETALSIFFQEAALPNSQYGRPAGHAINAPANTPATPPNFPDVLTSFSNMGTSVEKISSSPMTMATSPMQNHVATPDGYYRSKNNNTSVVYRSRDSEVDERNTLLWMMVVRIRRGLDILCQLESVYWPCYTQRY</sequence>
<feature type="domain" description="UBA-like" evidence="2">
    <location>
        <begin position="4"/>
        <end position="47"/>
    </location>
</feature>
<dbReference type="SUPFAM" id="SSF46934">
    <property type="entry name" value="UBA-like"/>
    <property type="match status" value="1"/>
</dbReference>
<comment type="similarity">
    <text evidence="1">Belongs to the UBALD family.</text>
</comment>
<dbReference type="Proteomes" id="UP000230750">
    <property type="component" value="Unassembled WGS sequence"/>
</dbReference>
<evidence type="ECO:0000259" key="2">
    <source>
        <dbReference type="Pfam" id="PF22566"/>
    </source>
</evidence>
<evidence type="ECO:0000313" key="4">
    <source>
        <dbReference type="Proteomes" id="UP000230750"/>
    </source>
</evidence>
<dbReference type="CDD" id="cd14343">
    <property type="entry name" value="UBA_F100B_like"/>
    <property type="match status" value="1"/>
</dbReference>
<dbReference type="PANTHER" id="PTHR31993">
    <property type="entry name" value="UBA-LIKE DOMAIN-CONTAINING PROTEIN 2"/>
    <property type="match status" value="1"/>
</dbReference>
<dbReference type="InterPro" id="IPR009060">
    <property type="entry name" value="UBA-like_sf"/>
</dbReference>
<dbReference type="PROSITE" id="PS51257">
    <property type="entry name" value="PROKAR_LIPOPROTEIN"/>
    <property type="match status" value="1"/>
</dbReference>
<reference evidence="3 4" key="1">
    <citation type="journal article" date="2017" name="PLoS Biol.">
        <title>The sea cucumber genome provides insights into morphological evolution and visceral regeneration.</title>
        <authorList>
            <person name="Zhang X."/>
            <person name="Sun L."/>
            <person name="Yuan J."/>
            <person name="Sun Y."/>
            <person name="Gao Y."/>
            <person name="Zhang L."/>
            <person name="Li S."/>
            <person name="Dai H."/>
            <person name="Hamel J.F."/>
            <person name="Liu C."/>
            <person name="Yu Y."/>
            <person name="Liu S."/>
            <person name="Lin W."/>
            <person name="Guo K."/>
            <person name="Jin S."/>
            <person name="Xu P."/>
            <person name="Storey K.B."/>
            <person name="Huan P."/>
            <person name="Zhang T."/>
            <person name="Zhou Y."/>
            <person name="Zhang J."/>
            <person name="Lin C."/>
            <person name="Li X."/>
            <person name="Xing L."/>
            <person name="Huo D."/>
            <person name="Sun M."/>
            <person name="Wang L."/>
            <person name="Mercier A."/>
            <person name="Li F."/>
            <person name="Yang H."/>
            <person name="Xiang J."/>
        </authorList>
    </citation>
    <scope>NUCLEOTIDE SEQUENCE [LARGE SCALE GENOMIC DNA]</scope>
    <source>
        <strain evidence="3">Shaxun</strain>
        <tissue evidence="3">Muscle</tissue>
    </source>
</reference>
<evidence type="ECO:0000256" key="1">
    <source>
        <dbReference type="ARBA" id="ARBA00006090"/>
    </source>
</evidence>
<dbReference type="InterPro" id="IPR039310">
    <property type="entry name" value="UBALD1/2"/>
</dbReference>
<protein>
    <submittedName>
        <fullName evidence="3">Putative UBA-like domain-containing protein 1</fullName>
    </submittedName>
</protein>
<dbReference type="EMBL" id="MRZV01000565">
    <property type="protein sequence ID" value="PIK47678.1"/>
    <property type="molecule type" value="Genomic_DNA"/>
</dbReference>
<proteinExistence type="inferred from homology"/>
<dbReference type="OrthoDB" id="6093553at2759"/>
<evidence type="ECO:0000313" key="3">
    <source>
        <dbReference type="EMBL" id="PIK47678.1"/>
    </source>
</evidence>
<dbReference type="PANTHER" id="PTHR31993:SF4">
    <property type="entry name" value="UBA-LIKE DOMAIN-CONTAINING PROTEIN"/>
    <property type="match status" value="1"/>
</dbReference>
<name>A0A2G8KI61_STIJA</name>